<organism evidence="4">
    <name type="scientific">Leptosphaeria maculans (strain JN3 / isolate v23.1.3 / race Av1-4-5-6-7-8)</name>
    <name type="common">Blackleg fungus</name>
    <name type="synonym">Phoma lingam</name>
    <dbReference type="NCBI Taxonomy" id="985895"/>
    <lineage>
        <taxon>Eukaryota</taxon>
        <taxon>Fungi</taxon>
        <taxon>Dikarya</taxon>
        <taxon>Ascomycota</taxon>
        <taxon>Pezizomycotina</taxon>
        <taxon>Dothideomycetes</taxon>
        <taxon>Pleosporomycetidae</taxon>
        <taxon>Pleosporales</taxon>
        <taxon>Pleosporineae</taxon>
        <taxon>Leptosphaeriaceae</taxon>
        <taxon>Plenodomus</taxon>
        <taxon>Plenodomus lingam/Leptosphaeria maculans species complex</taxon>
    </lineage>
</organism>
<dbReference type="GeneID" id="13280939"/>
<keyword evidence="2" id="KW-0732">Signal</keyword>
<dbReference type="AlphaFoldDB" id="E4ZWK5"/>
<keyword evidence="4" id="KW-1185">Reference proteome</keyword>
<feature type="region of interest" description="Disordered" evidence="1">
    <location>
        <begin position="20"/>
        <end position="61"/>
    </location>
</feature>
<evidence type="ECO:0000313" key="4">
    <source>
        <dbReference type="Proteomes" id="UP000002668"/>
    </source>
</evidence>
<dbReference type="VEuPathDB" id="FungiDB:LEMA_P031330.1"/>
<dbReference type="RefSeq" id="XP_003839460.1">
    <property type="nucleotide sequence ID" value="XM_003839412.1"/>
</dbReference>
<dbReference type="InParanoid" id="E4ZWK5"/>
<proteinExistence type="predicted"/>
<accession>E4ZWK5</accession>
<evidence type="ECO:0000313" key="3">
    <source>
        <dbReference type="EMBL" id="CBX95981.1"/>
    </source>
</evidence>
<evidence type="ECO:0000256" key="1">
    <source>
        <dbReference type="SAM" id="MobiDB-lite"/>
    </source>
</evidence>
<feature type="signal peptide" evidence="2">
    <location>
        <begin position="1"/>
        <end position="18"/>
    </location>
</feature>
<gene>
    <name evidence="3" type="ORF">LEMA_P031330.1</name>
</gene>
<name>E4ZWK5_LEPMJ</name>
<reference evidence="4" key="1">
    <citation type="journal article" date="2011" name="Nat. Commun.">
        <title>Effector diversification within compartments of the Leptosphaeria maculans genome affected by Repeat-Induced Point mutations.</title>
        <authorList>
            <person name="Rouxel T."/>
            <person name="Grandaubert J."/>
            <person name="Hane J.K."/>
            <person name="Hoede C."/>
            <person name="van de Wouw A.P."/>
            <person name="Couloux A."/>
            <person name="Dominguez V."/>
            <person name="Anthouard V."/>
            <person name="Bally P."/>
            <person name="Bourras S."/>
            <person name="Cozijnsen A.J."/>
            <person name="Ciuffetti L.M."/>
            <person name="Degrave A."/>
            <person name="Dilmaghani A."/>
            <person name="Duret L."/>
            <person name="Fudal I."/>
            <person name="Goodwin S.B."/>
            <person name="Gout L."/>
            <person name="Glaser N."/>
            <person name="Linglin J."/>
            <person name="Kema G.H.J."/>
            <person name="Lapalu N."/>
            <person name="Lawrence C.B."/>
            <person name="May K."/>
            <person name="Meyer M."/>
            <person name="Ollivier B."/>
            <person name="Poulain J."/>
            <person name="Schoch C.L."/>
            <person name="Simon A."/>
            <person name="Spatafora J.W."/>
            <person name="Stachowiak A."/>
            <person name="Turgeon B.G."/>
            <person name="Tyler B.M."/>
            <person name="Vincent D."/>
            <person name="Weissenbach J."/>
            <person name="Amselem J."/>
            <person name="Quesneville H."/>
            <person name="Oliver R.P."/>
            <person name="Wincker P."/>
            <person name="Balesdent M.-H."/>
            <person name="Howlett B.J."/>
        </authorList>
    </citation>
    <scope>NUCLEOTIDE SEQUENCE [LARGE SCALE GENOMIC DNA]</scope>
    <source>
        <strain evidence="4">JN3 / isolate v23.1.3 / race Av1-4-5-6-7-8</strain>
    </source>
</reference>
<evidence type="ECO:0000256" key="2">
    <source>
        <dbReference type="SAM" id="SignalP"/>
    </source>
</evidence>
<protein>
    <submittedName>
        <fullName evidence="3">Predicted protein</fullName>
    </submittedName>
</protein>
<dbReference type="Proteomes" id="UP000002668">
    <property type="component" value="Genome"/>
</dbReference>
<sequence>MKFLLFLLTLLVPALVSATLTTGDGPGETGHNKMVRRMPDPAVPVQSQAPPDNSPPGLVTR</sequence>
<dbReference type="HOGENOM" id="CLU_2923068_0_0_1"/>
<dbReference type="EMBL" id="FP929127">
    <property type="protein sequence ID" value="CBX95981.1"/>
    <property type="molecule type" value="Genomic_DNA"/>
</dbReference>
<feature type="chain" id="PRO_5003194945" evidence="2">
    <location>
        <begin position="19"/>
        <end position="61"/>
    </location>
</feature>